<dbReference type="Gene3D" id="3.20.20.70">
    <property type="entry name" value="Aldolase class I"/>
    <property type="match status" value="1"/>
</dbReference>
<comment type="caution">
    <text evidence="1">The sequence shown here is derived from an EMBL/GenBank/DDBJ whole genome shotgun (WGS) entry which is preliminary data.</text>
</comment>
<evidence type="ECO:0000313" key="2">
    <source>
        <dbReference type="Proteomes" id="UP001374579"/>
    </source>
</evidence>
<name>A0AAN9BSW0_9CAEN</name>
<gene>
    <name evidence="1" type="ORF">V1264_011461</name>
</gene>
<dbReference type="SUPFAM" id="SSF51569">
    <property type="entry name" value="Aldolase"/>
    <property type="match status" value="1"/>
</dbReference>
<reference evidence="1 2" key="1">
    <citation type="submission" date="2024-02" db="EMBL/GenBank/DDBJ databases">
        <title>Chromosome-scale genome assembly of the rough periwinkle Littorina saxatilis.</title>
        <authorList>
            <person name="De Jode A."/>
            <person name="Faria R."/>
            <person name="Formenti G."/>
            <person name="Sims Y."/>
            <person name="Smith T.P."/>
            <person name="Tracey A."/>
            <person name="Wood J.M.D."/>
            <person name="Zagrodzka Z.B."/>
            <person name="Johannesson K."/>
            <person name="Butlin R.K."/>
            <person name="Leder E.H."/>
        </authorList>
    </citation>
    <scope>NUCLEOTIDE SEQUENCE [LARGE SCALE GENOMIC DNA]</scope>
    <source>
        <strain evidence="1">Snail1</strain>
        <tissue evidence="1">Muscle</tissue>
    </source>
</reference>
<sequence length="76" mass="8572">MLARKVELQRRKYGGGRPAAVKGIMRCLGVDLGHVLLPLTDLTSEEEKQICQDLIDMGFIMIELPMLMPKTEALCW</sequence>
<dbReference type="EMBL" id="JBAMIC010000002">
    <property type="protein sequence ID" value="KAK7111911.1"/>
    <property type="molecule type" value="Genomic_DNA"/>
</dbReference>
<keyword evidence="2" id="KW-1185">Reference proteome</keyword>
<dbReference type="InterPro" id="IPR013785">
    <property type="entry name" value="Aldolase_TIM"/>
</dbReference>
<evidence type="ECO:0000313" key="1">
    <source>
        <dbReference type="EMBL" id="KAK7111911.1"/>
    </source>
</evidence>
<organism evidence="1 2">
    <name type="scientific">Littorina saxatilis</name>
    <dbReference type="NCBI Taxonomy" id="31220"/>
    <lineage>
        <taxon>Eukaryota</taxon>
        <taxon>Metazoa</taxon>
        <taxon>Spiralia</taxon>
        <taxon>Lophotrochozoa</taxon>
        <taxon>Mollusca</taxon>
        <taxon>Gastropoda</taxon>
        <taxon>Caenogastropoda</taxon>
        <taxon>Littorinimorpha</taxon>
        <taxon>Littorinoidea</taxon>
        <taxon>Littorinidae</taxon>
        <taxon>Littorina</taxon>
    </lineage>
</organism>
<dbReference type="Proteomes" id="UP001374579">
    <property type="component" value="Unassembled WGS sequence"/>
</dbReference>
<dbReference type="AlphaFoldDB" id="A0AAN9BSW0"/>
<accession>A0AAN9BSW0</accession>
<proteinExistence type="predicted"/>
<protein>
    <submittedName>
        <fullName evidence="1">Uncharacterized protein</fullName>
    </submittedName>
</protein>